<keyword evidence="1" id="KW-0732">Signal</keyword>
<dbReference type="RefSeq" id="WP_159448207.1">
    <property type="nucleotide sequence ID" value="NZ_FXBB01000004.1"/>
</dbReference>
<dbReference type="EMBL" id="FXBB01000004">
    <property type="protein sequence ID" value="SMG16641.1"/>
    <property type="molecule type" value="Genomic_DNA"/>
</dbReference>
<keyword evidence="3" id="KW-1185">Reference proteome</keyword>
<sequence length="711" mass="80938">MRRAAALFALCCCLVSVPGWALSPSGWGGTGLWEYPTAEVPGDGRGWFGRARNDPYAPYYFTIGLLPWMEFNVRLTEMRSVVIPTEVWDYFVDKAIDLKFLLYSQDGWIPSFSVGATDISGTKVTDAKYAVATWKLEDFALSMGYGTDRFNGFFGGVSWQILDWLEFKAEYSPMDYTGDMGGGTRILKENPSSKVNYGAVATWNDLSVSLSRQRGDQWCWNFSYAFDVNKPLFGGKKSPVAKPEDGKVIAWEETTPEDMSLNLVEAIGSSIGVRDVNILVGDKKVLIAYENIGYSSQAEALTRVMVMASWLVPWDADTVSFVPRVRGVPVVRVDVPGSQLGLIRLGELNRHDRRSAAIRWATGSRLSVDPDEDWEFFRKPGKTLHKGQNDFKIMLTADLRVDRKTTKPFFMSRWSVDYVYDWRSSQGLAAHLDVRQPISNTIDQWFESEVNDETRIWKGVLSYIHRFGEGLYAVAEVGWLDDMWFGANVWGRWYGKDGSWWLGGRYSFLHERDPYSFAGLSKNQLWISQPTDIPYDGEWWSSWWAQANYTVMPYDLNLTAEYGKFIDGDMGYNLQMTRNWDDLALGLYYRVTDNKIPGENYTKTGAVVSIPADAWWGTDSAQYWKEDMRINSAWIYLGGRMPGSWKTPEDLLGQLRPEVLGINLYNALDDYGRALRGKEGFHDSNLRVYSLYDYVTGYYRVKEDGALLGVK</sequence>
<dbReference type="AlphaFoldDB" id="A0A1X7IPF4"/>
<evidence type="ECO:0000313" key="3">
    <source>
        <dbReference type="Proteomes" id="UP000193355"/>
    </source>
</evidence>
<dbReference type="InterPro" id="IPR010344">
    <property type="entry name" value="YbjH"/>
</dbReference>
<name>A0A1X7IPF4_9BACT</name>
<dbReference type="OrthoDB" id="956at2"/>
<accession>A0A1X7IPF4</accession>
<feature type="chain" id="PRO_5012440113" evidence="1">
    <location>
        <begin position="22"/>
        <end position="711"/>
    </location>
</feature>
<evidence type="ECO:0000313" key="2">
    <source>
        <dbReference type="EMBL" id="SMG16641.1"/>
    </source>
</evidence>
<feature type="signal peptide" evidence="1">
    <location>
        <begin position="1"/>
        <end position="21"/>
    </location>
</feature>
<dbReference type="STRING" id="561720.SAMN06275492_10411"/>
<dbReference type="Pfam" id="PF06082">
    <property type="entry name" value="YjbH"/>
    <property type="match status" value="2"/>
</dbReference>
<gene>
    <name evidence="2" type="ORF">SAMN06275492_10411</name>
</gene>
<organism evidence="2 3">
    <name type="scientific">Dethiosulfovibrio salsuginis</name>
    <dbReference type="NCBI Taxonomy" id="561720"/>
    <lineage>
        <taxon>Bacteria</taxon>
        <taxon>Thermotogati</taxon>
        <taxon>Synergistota</taxon>
        <taxon>Synergistia</taxon>
        <taxon>Synergistales</taxon>
        <taxon>Dethiosulfovibrionaceae</taxon>
        <taxon>Dethiosulfovibrio</taxon>
    </lineage>
</organism>
<dbReference type="Proteomes" id="UP000193355">
    <property type="component" value="Unassembled WGS sequence"/>
</dbReference>
<protein>
    <submittedName>
        <fullName evidence="2">Exopolysaccharide biosynthesis protein YbjH</fullName>
    </submittedName>
</protein>
<reference evidence="3" key="1">
    <citation type="submission" date="2017-04" db="EMBL/GenBank/DDBJ databases">
        <authorList>
            <person name="Varghese N."/>
            <person name="Submissions S."/>
        </authorList>
    </citation>
    <scope>NUCLEOTIDE SEQUENCE [LARGE SCALE GENOMIC DNA]</scope>
    <source>
        <strain evidence="3">USBA 82</strain>
    </source>
</reference>
<proteinExistence type="predicted"/>
<evidence type="ECO:0000256" key="1">
    <source>
        <dbReference type="SAM" id="SignalP"/>
    </source>
</evidence>